<feature type="transmembrane region" description="Helical" evidence="1">
    <location>
        <begin position="6"/>
        <end position="26"/>
    </location>
</feature>
<gene>
    <name evidence="2" type="primary">bofA</name>
    <name evidence="2" type="ORF">D2962_16280</name>
</gene>
<keyword evidence="1" id="KW-0812">Transmembrane</keyword>
<name>A0A3G2R8Z7_9FIRM</name>
<organism evidence="2 3">
    <name type="scientific">Biomaibacter acetigenes</name>
    <dbReference type="NCBI Taxonomy" id="2316383"/>
    <lineage>
        <taxon>Bacteria</taxon>
        <taxon>Bacillati</taxon>
        <taxon>Bacillota</taxon>
        <taxon>Clostridia</taxon>
        <taxon>Thermosediminibacterales</taxon>
        <taxon>Tepidanaerobacteraceae</taxon>
        <taxon>Biomaibacter</taxon>
    </lineage>
</organism>
<feature type="transmembrane region" description="Helical" evidence="1">
    <location>
        <begin position="35"/>
        <end position="53"/>
    </location>
</feature>
<keyword evidence="1" id="KW-1133">Transmembrane helix</keyword>
<evidence type="ECO:0000313" key="3">
    <source>
        <dbReference type="Proteomes" id="UP000280960"/>
    </source>
</evidence>
<accession>A0A3G2R8Z7</accession>
<protein>
    <submittedName>
        <fullName evidence="2">Pro-sigmaK processing inhibitor BofA</fullName>
    </submittedName>
</protein>
<dbReference type="Proteomes" id="UP000280960">
    <property type="component" value="Chromosome"/>
</dbReference>
<keyword evidence="3" id="KW-1185">Reference proteome</keyword>
<keyword evidence="1" id="KW-0472">Membrane</keyword>
<dbReference type="AlphaFoldDB" id="A0A3G2R8Z7"/>
<feature type="transmembrane region" description="Helical" evidence="1">
    <location>
        <begin position="65"/>
        <end position="88"/>
    </location>
</feature>
<evidence type="ECO:0000313" key="2">
    <source>
        <dbReference type="EMBL" id="AYO31950.1"/>
    </source>
</evidence>
<dbReference type="KEGG" id="bacg:D2962_16280"/>
<proteinExistence type="predicted"/>
<sequence>MHIDYAAVIAYAFGLILLYMLGRVLIVPLKLVLKLVYNAIIGGVVLVILNFFGGYMGLSIAINPITALLVGFLGVPGIILLLIIKYILSAG</sequence>
<dbReference type="InterPro" id="IPR010001">
    <property type="entry name" value="BofA"/>
</dbReference>
<dbReference type="EMBL" id="CP033169">
    <property type="protein sequence ID" value="AYO31950.1"/>
    <property type="molecule type" value="Genomic_DNA"/>
</dbReference>
<reference evidence="2 3" key="1">
    <citation type="submission" date="2018-10" db="EMBL/GenBank/DDBJ databases">
        <authorList>
            <person name="Zhang X."/>
        </authorList>
    </citation>
    <scope>NUCLEOTIDE SEQUENCE [LARGE SCALE GENOMIC DNA]</scope>
    <source>
        <strain evidence="2 3">SK-G1</strain>
    </source>
</reference>
<evidence type="ECO:0000256" key="1">
    <source>
        <dbReference type="SAM" id="Phobius"/>
    </source>
</evidence>
<dbReference type="RefSeq" id="WP_120765952.1">
    <property type="nucleotide sequence ID" value="NZ_CP033169.1"/>
</dbReference>
<dbReference type="Pfam" id="PF07441">
    <property type="entry name" value="BofA"/>
    <property type="match status" value="1"/>
</dbReference>
<dbReference type="NCBIfam" id="TIGR02862">
    <property type="entry name" value="spore_BofA"/>
    <property type="match status" value="1"/>
</dbReference>